<dbReference type="RefSeq" id="WP_379275103.1">
    <property type="nucleotide sequence ID" value="NZ_JBHUGT010000012.1"/>
</dbReference>
<dbReference type="Pfam" id="PF13673">
    <property type="entry name" value="Acetyltransf_10"/>
    <property type="match status" value="1"/>
</dbReference>
<dbReference type="InterPro" id="IPR000182">
    <property type="entry name" value="GNAT_dom"/>
</dbReference>
<accession>A0ABW5QZZ3</accession>
<dbReference type="EC" id="2.3.1.-" evidence="2"/>
<organism evidence="2 3">
    <name type="scientific">Paenibacillus thailandensis</name>
    <dbReference type="NCBI Taxonomy" id="393250"/>
    <lineage>
        <taxon>Bacteria</taxon>
        <taxon>Bacillati</taxon>
        <taxon>Bacillota</taxon>
        <taxon>Bacilli</taxon>
        <taxon>Bacillales</taxon>
        <taxon>Paenibacillaceae</taxon>
        <taxon>Paenibacillus</taxon>
    </lineage>
</organism>
<evidence type="ECO:0000259" key="1">
    <source>
        <dbReference type="PROSITE" id="PS51186"/>
    </source>
</evidence>
<sequence length="130" mass="14571">MEYKVDAALTAQEVAEVFRSSGIKRPVDDPERIQRMIDHADLTVTAWDGGRLIGIARAVTDFAYCCYLSDLAVRKEYQKKGIGKELVTRLRGRLGDEVSLLLLSAPSAMDYYPLIGFEKSDKAFLIPRSK</sequence>
<dbReference type="SUPFAM" id="SSF55729">
    <property type="entry name" value="Acyl-CoA N-acyltransferases (Nat)"/>
    <property type="match status" value="1"/>
</dbReference>
<dbReference type="Proteomes" id="UP001597493">
    <property type="component" value="Unassembled WGS sequence"/>
</dbReference>
<dbReference type="CDD" id="cd04301">
    <property type="entry name" value="NAT_SF"/>
    <property type="match status" value="1"/>
</dbReference>
<feature type="domain" description="N-acetyltransferase" evidence="1">
    <location>
        <begin position="1"/>
        <end position="130"/>
    </location>
</feature>
<keyword evidence="2" id="KW-0808">Transferase</keyword>
<name>A0ABW5QZZ3_9BACL</name>
<keyword evidence="2" id="KW-0012">Acyltransferase</keyword>
<dbReference type="GO" id="GO:0016746">
    <property type="term" value="F:acyltransferase activity"/>
    <property type="evidence" value="ECO:0007669"/>
    <property type="project" value="UniProtKB-KW"/>
</dbReference>
<protein>
    <submittedName>
        <fullName evidence="2">GNAT family N-acetyltransferase</fullName>
        <ecNumber evidence="2">2.3.1.-</ecNumber>
    </submittedName>
</protein>
<comment type="caution">
    <text evidence="2">The sequence shown here is derived from an EMBL/GenBank/DDBJ whole genome shotgun (WGS) entry which is preliminary data.</text>
</comment>
<dbReference type="InterPro" id="IPR053144">
    <property type="entry name" value="Acetyltransferase_Butenolide"/>
</dbReference>
<keyword evidence="3" id="KW-1185">Reference proteome</keyword>
<dbReference type="EMBL" id="JBHUMY010000016">
    <property type="protein sequence ID" value="MFD2661800.1"/>
    <property type="molecule type" value="Genomic_DNA"/>
</dbReference>
<dbReference type="PANTHER" id="PTHR43233:SF1">
    <property type="entry name" value="FAMILY N-ACETYLTRANSFERASE, PUTATIVE (AFU_ORTHOLOGUE AFUA_6G03350)-RELATED"/>
    <property type="match status" value="1"/>
</dbReference>
<dbReference type="PANTHER" id="PTHR43233">
    <property type="entry name" value="FAMILY N-ACETYLTRANSFERASE, PUTATIVE (AFU_ORTHOLOGUE AFUA_6G03350)-RELATED"/>
    <property type="match status" value="1"/>
</dbReference>
<evidence type="ECO:0000313" key="3">
    <source>
        <dbReference type="Proteomes" id="UP001597493"/>
    </source>
</evidence>
<dbReference type="InterPro" id="IPR016181">
    <property type="entry name" value="Acyl_CoA_acyltransferase"/>
</dbReference>
<gene>
    <name evidence="2" type="ORF">ACFSW5_16215</name>
</gene>
<evidence type="ECO:0000313" key="2">
    <source>
        <dbReference type="EMBL" id="MFD2661800.1"/>
    </source>
</evidence>
<dbReference type="Gene3D" id="3.40.630.30">
    <property type="match status" value="1"/>
</dbReference>
<proteinExistence type="predicted"/>
<reference evidence="3" key="1">
    <citation type="journal article" date="2019" name="Int. J. Syst. Evol. Microbiol.">
        <title>The Global Catalogue of Microorganisms (GCM) 10K type strain sequencing project: providing services to taxonomists for standard genome sequencing and annotation.</title>
        <authorList>
            <consortium name="The Broad Institute Genomics Platform"/>
            <consortium name="The Broad Institute Genome Sequencing Center for Infectious Disease"/>
            <person name="Wu L."/>
            <person name="Ma J."/>
        </authorList>
    </citation>
    <scope>NUCLEOTIDE SEQUENCE [LARGE SCALE GENOMIC DNA]</scope>
    <source>
        <strain evidence="3">TISTR 1827</strain>
    </source>
</reference>
<dbReference type="PROSITE" id="PS51186">
    <property type="entry name" value="GNAT"/>
    <property type="match status" value="1"/>
</dbReference>